<name>A0A8T0FJ17_ARGBR</name>
<feature type="compositionally biased region" description="Basic and acidic residues" evidence="1">
    <location>
        <begin position="138"/>
        <end position="147"/>
    </location>
</feature>
<feature type="compositionally biased region" description="Low complexity" evidence="1">
    <location>
        <begin position="221"/>
        <end position="230"/>
    </location>
</feature>
<protein>
    <submittedName>
        <fullName evidence="2">Uncharacterized protein</fullName>
    </submittedName>
</protein>
<evidence type="ECO:0000313" key="2">
    <source>
        <dbReference type="EMBL" id="KAF8789350.1"/>
    </source>
</evidence>
<reference evidence="2" key="2">
    <citation type="submission" date="2020-06" db="EMBL/GenBank/DDBJ databases">
        <authorList>
            <person name="Sheffer M."/>
        </authorList>
    </citation>
    <scope>NUCLEOTIDE SEQUENCE</scope>
</reference>
<gene>
    <name evidence="2" type="ORF">HNY73_007291</name>
</gene>
<dbReference type="EMBL" id="JABXBU010000012">
    <property type="protein sequence ID" value="KAF8789350.1"/>
    <property type="molecule type" value="Genomic_DNA"/>
</dbReference>
<dbReference type="Gene3D" id="1.10.287.950">
    <property type="entry name" value="Methyl-accepting chemotaxis protein"/>
    <property type="match status" value="1"/>
</dbReference>
<evidence type="ECO:0000256" key="1">
    <source>
        <dbReference type="SAM" id="MobiDB-lite"/>
    </source>
</evidence>
<accession>A0A8T0FJ17</accession>
<dbReference type="AlphaFoldDB" id="A0A8T0FJ17"/>
<feature type="region of interest" description="Disordered" evidence="1">
    <location>
        <begin position="221"/>
        <end position="243"/>
    </location>
</feature>
<proteinExistence type="predicted"/>
<reference evidence="2" key="1">
    <citation type="journal article" date="2020" name="bioRxiv">
        <title>Chromosome-level reference genome of the European wasp spider Argiope bruennichi: a resource for studies on range expansion and evolutionary adaptation.</title>
        <authorList>
            <person name="Sheffer M.M."/>
            <person name="Hoppe A."/>
            <person name="Krehenwinkel H."/>
            <person name="Uhl G."/>
            <person name="Kuss A.W."/>
            <person name="Jensen L."/>
            <person name="Jensen C."/>
            <person name="Gillespie R.G."/>
            <person name="Hoff K.J."/>
            <person name="Prost S."/>
        </authorList>
    </citation>
    <scope>NUCLEOTIDE SEQUENCE</scope>
</reference>
<comment type="caution">
    <text evidence="2">The sequence shown here is derived from an EMBL/GenBank/DDBJ whole genome shotgun (WGS) entry which is preliminary data.</text>
</comment>
<evidence type="ECO:0000313" key="3">
    <source>
        <dbReference type="Proteomes" id="UP000807504"/>
    </source>
</evidence>
<dbReference type="Proteomes" id="UP000807504">
    <property type="component" value="Unassembled WGS sequence"/>
</dbReference>
<organism evidence="2 3">
    <name type="scientific">Argiope bruennichi</name>
    <name type="common">Wasp spider</name>
    <name type="synonym">Aranea bruennichi</name>
    <dbReference type="NCBI Taxonomy" id="94029"/>
    <lineage>
        <taxon>Eukaryota</taxon>
        <taxon>Metazoa</taxon>
        <taxon>Ecdysozoa</taxon>
        <taxon>Arthropoda</taxon>
        <taxon>Chelicerata</taxon>
        <taxon>Arachnida</taxon>
        <taxon>Araneae</taxon>
        <taxon>Araneomorphae</taxon>
        <taxon>Entelegynae</taxon>
        <taxon>Araneoidea</taxon>
        <taxon>Araneidae</taxon>
        <taxon>Argiope</taxon>
    </lineage>
</organism>
<sequence length="337" mass="37652">MDFISMCSKIQSEIQDFKNHINWLESQRISFMLKNFREDEVRLRNCIDEIQDFHRDMFVLPAAEEKQTCSKNGGTKSNYFVTKPGCSKNKPSNSMNKSEPSLPRLILKLPKGVLNKAYSTENDSDDESYDINDQSTNNRDELSDIKYESNVVKDASDSSKTESISSKTKSISSKAESISIKTKSISSKTKSISSKTKSISSKAESIRSKAESISSKAESISSKAESISSKTESEGNTSDSSNDENELAKKLLLDLLADSEREITISLLHLISKFSCFQRNLREAEVKAFQLGQIFPSGSNAPIKKLLKTLNGSVLYLDETVSNIYAKYVEMLHSVIH</sequence>
<keyword evidence="3" id="KW-1185">Reference proteome</keyword>
<feature type="region of interest" description="Disordered" evidence="1">
    <location>
        <begin position="118"/>
        <end position="168"/>
    </location>
</feature>